<comment type="caution">
    <text evidence="1">The sequence shown here is derived from an EMBL/GenBank/DDBJ whole genome shotgun (WGS) entry which is preliminary data.</text>
</comment>
<gene>
    <name evidence="1" type="ORF">HMPREF1391_01682</name>
</gene>
<organism evidence="1 2">
    <name type="scientific">Helicobacter pylori GAM100Ai</name>
    <dbReference type="NCBI Taxonomy" id="1159019"/>
    <lineage>
        <taxon>Bacteria</taxon>
        <taxon>Pseudomonadati</taxon>
        <taxon>Campylobacterota</taxon>
        <taxon>Epsilonproteobacteria</taxon>
        <taxon>Campylobacterales</taxon>
        <taxon>Helicobacteraceae</taxon>
        <taxon>Helicobacter</taxon>
    </lineage>
</organism>
<dbReference type="EMBL" id="ANFP01000079">
    <property type="protein sequence ID" value="EKQ71376.1"/>
    <property type="molecule type" value="Genomic_DNA"/>
</dbReference>
<dbReference type="Proteomes" id="UP000001345">
    <property type="component" value="Unassembled WGS sequence"/>
</dbReference>
<dbReference type="AlphaFoldDB" id="A0AB72ZT24"/>
<proteinExistence type="predicted"/>
<reference evidence="2" key="1">
    <citation type="submission" date="2023-07" db="EMBL/GenBank/DDBJ databases">
        <authorList>
            <person name="Weinstock G."/>
            <person name="Sodergren E."/>
            <person name="Lobos E.A."/>
            <person name="Fulton L."/>
            <person name="Fulton R."/>
            <person name="Courtney L."/>
            <person name="Fronick C."/>
            <person name="O'Laughlin M."/>
            <person name="Godfrey J."/>
            <person name="Wilson R.M."/>
            <person name="Miner T."/>
            <person name="Farmer C."/>
            <person name="Delehaunty K."/>
            <person name="Cordes M."/>
            <person name="Minx P."/>
            <person name="Tomlinson C."/>
            <person name="Chen J."/>
            <person name="Wollam A."/>
            <person name="Pepin K.H."/>
            <person name="Bhonagiri V."/>
            <person name="Zhang X."/>
            <person name="Suruliraj S."/>
            <person name="Antonio M."/>
            <person name="Secka O."/>
            <person name="Thomas J."/>
            <person name="Warren W."/>
            <person name="Mitreva M."/>
            <person name="Mardis E.R."/>
            <person name="Wilson R.K."/>
        </authorList>
    </citation>
    <scope>NUCLEOTIDE SEQUENCE [LARGE SCALE GENOMIC DNA]</scope>
    <source>
        <strain evidence="2">GAM100Ai</strain>
    </source>
</reference>
<name>A0AB72ZT24_HELPX</name>
<evidence type="ECO:0000313" key="1">
    <source>
        <dbReference type="EMBL" id="EKQ71376.1"/>
    </source>
</evidence>
<accession>A0AB72ZT24</accession>
<protein>
    <submittedName>
        <fullName evidence="1">Uncharacterized protein</fullName>
    </submittedName>
</protein>
<sequence length="40" mass="4958">MFCLFTNYKIKVNDYNILGFFQRIFKQIQKDKKELLPPFK</sequence>
<evidence type="ECO:0000313" key="2">
    <source>
        <dbReference type="Proteomes" id="UP000001345"/>
    </source>
</evidence>